<dbReference type="Proteomes" id="UP000278627">
    <property type="component" value="Unassembled WGS sequence"/>
</dbReference>
<evidence type="ECO:0000313" key="2">
    <source>
        <dbReference type="Proteomes" id="UP000278627"/>
    </source>
</evidence>
<evidence type="ECO:0000313" key="1">
    <source>
        <dbReference type="EMBL" id="VDN84470.1"/>
    </source>
</evidence>
<organism evidence="3">
    <name type="scientific">Brugia pahangi</name>
    <name type="common">Filarial nematode worm</name>
    <dbReference type="NCBI Taxonomy" id="6280"/>
    <lineage>
        <taxon>Eukaryota</taxon>
        <taxon>Metazoa</taxon>
        <taxon>Ecdysozoa</taxon>
        <taxon>Nematoda</taxon>
        <taxon>Chromadorea</taxon>
        <taxon>Rhabditida</taxon>
        <taxon>Spirurina</taxon>
        <taxon>Spiruromorpha</taxon>
        <taxon>Filarioidea</taxon>
        <taxon>Onchocercidae</taxon>
        <taxon>Brugia</taxon>
    </lineage>
</organism>
<protein>
    <submittedName>
        <fullName evidence="1 3">Uncharacterized protein</fullName>
    </submittedName>
</protein>
<dbReference type="EMBL" id="UZAD01000843">
    <property type="protein sequence ID" value="VDN84470.1"/>
    <property type="molecule type" value="Genomic_DNA"/>
</dbReference>
<keyword evidence="2" id="KW-1185">Reference proteome</keyword>
<name>A0A0N4T533_BRUPA</name>
<accession>A0A0N4T533</accession>
<dbReference type="STRING" id="6280.A0A0N4T533"/>
<sequence>QQQQQQQQQQEKNLSLNVNTIPGLNPLEKTCSKLGVIKSRAIHDSNIDNPYVSFTFQENFTNNELK</sequence>
<dbReference type="AlphaFoldDB" id="A0A0N4T533"/>
<gene>
    <name evidence="1" type="ORF">BPAG_LOCUS3284</name>
</gene>
<reference evidence="1 2" key="2">
    <citation type="submission" date="2018-11" db="EMBL/GenBank/DDBJ databases">
        <authorList>
            <consortium name="Pathogen Informatics"/>
        </authorList>
    </citation>
    <scope>NUCLEOTIDE SEQUENCE [LARGE SCALE GENOMIC DNA]</scope>
</reference>
<reference evidence="3" key="1">
    <citation type="submission" date="2017-02" db="UniProtKB">
        <authorList>
            <consortium name="WormBaseParasite"/>
        </authorList>
    </citation>
    <scope>IDENTIFICATION</scope>
</reference>
<dbReference type="WBParaSite" id="BPAG_0000331401-mRNA-1">
    <property type="protein sequence ID" value="BPAG_0000331401-mRNA-1"/>
    <property type="gene ID" value="BPAG_0000331401"/>
</dbReference>
<proteinExistence type="predicted"/>
<evidence type="ECO:0000313" key="3">
    <source>
        <dbReference type="WBParaSite" id="BPAG_0000331401-mRNA-1"/>
    </source>
</evidence>